<comment type="caution">
    <text evidence="1">The sequence shown here is derived from an EMBL/GenBank/DDBJ whole genome shotgun (WGS) entry which is preliminary data.</text>
</comment>
<keyword evidence="2" id="KW-1185">Reference proteome</keyword>
<feature type="non-terminal residue" evidence="1">
    <location>
        <position position="1"/>
    </location>
</feature>
<dbReference type="EMBL" id="JABSTQ010005380">
    <property type="protein sequence ID" value="KAG0439445.1"/>
    <property type="molecule type" value="Genomic_DNA"/>
</dbReference>
<protein>
    <submittedName>
        <fullName evidence="1">Uncharacterized protein</fullName>
    </submittedName>
</protein>
<evidence type="ECO:0000313" key="1">
    <source>
        <dbReference type="EMBL" id="KAG0439445.1"/>
    </source>
</evidence>
<gene>
    <name evidence="1" type="ORF">HPB47_016646</name>
</gene>
<evidence type="ECO:0000313" key="2">
    <source>
        <dbReference type="Proteomes" id="UP000805193"/>
    </source>
</evidence>
<accession>A0AC60QU12</accession>
<proteinExistence type="predicted"/>
<reference evidence="1 2" key="1">
    <citation type="journal article" date="2020" name="Cell">
        <title>Large-Scale Comparative Analyses of Tick Genomes Elucidate Their Genetic Diversity and Vector Capacities.</title>
        <authorList>
            <consortium name="Tick Genome and Microbiome Consortium (TIGMIC)"/>
            <person name="Jia N."/>
            <person name="Wang J."/>
            <person name="Shi W."/>
            <person name="Du L."/>
            <person name="Sun Y."/>
            <person name="Zhan W."/>
            <person name="Jiang J.F."/>
            <person name="Wang Q."/>
            <person name="Zhang B."/>
            <person name="Ji P."/>
            <person name="Bell-Sakyi L."/>
            <person name="Cui X.M."/>
            <person name="Yuan T.T."/>
            <person name="Jiang B.G."/>
            <person name="Yang W.F."/>
            <person name="Lam T.T."/>
            <person name="Chang Q.C."/>
            <person name="Ding S.J."/>
            <person name="Wang X.J."/>
            <person name="Zhu J.G."/>
            <person name="Ruan X.D."/>
            <person name="Zhao L."/>
            <person name="Wei J.T."/>
            <person name="Ye R.Z."/>
            <person name="Que T.C."/>
            <person name="Du C.H."/>
            <person name="Zhou Y.H."/>
            <person name="Cheng J.X."/>
            <person name="Dai P.F."/>
            <person name="Guo W.B."/>
            <person name="Han X.H."/>
            <person name="Huang E.J."/>
            <person name="Li L.F."/>
            <person name="Wei W."/>
            <person name="Gao Y.C."/>
            <person name="Liu J.Z."/>
            <person name="Shao H.Z."/>
            <person name="Wang X."/>
            <person name="Wang C.C."/>
            <person name="Yang T.C."/>
            <person name="Huo Q.B."/>
            <person name="Li W."/>
            <person name="Chen H.Y."/>
            <person name="Chen S.E."/>
            <person name="Zhou L.G."/>
            <person name="Ni X.B."/>
            <person name="Tian J.H."/>
            <person name="Sheng Y."/>
            <person name="Liu T."/>
            <person name="Pan Y.S."/>
            <person name="Xia L.Y."/>
            <person name="Li J."/>
            <person name="Zhao F."/>
            <person name="Cao W.C."/>
        </authorList>
    </citation>
    <scope>NUCLEOTIDE SEQUENCE [LARGE SCALE GENOMIC DNA]</scope>
    <source>
        <strain evidence="1">Iper-2018</strain>
    </source>
</reference>
<name>A0AC60QU12_IXOPE</name>
<sequence length="392" mass="42953">NNAAASTKVSGEDEATARQSLLGNGVSQRDSAVVQPADLVKAVHQSLGDSSPFPLEPVDDVSEAEMFQSGSQLTKRSLSGIPPPGHTEEERSFSLLRVEFTVSRDRGFYLINMYFPTLLCVVISWFAFYIRLDNAPARVILDLGMLLNLLSVNTGVRSELPPVSYIKALDVWMGACVCAVFASLLVFILVNYMGRIKQRPKFYRQVDDTAFVLLTKRKDLAEDPGSYDNEEYDELYRNVKRAQGIDRVARTLDPVSRSNHGTLRIIFSGLCPWCRHHPEALDPHHLDGRSVSCLSLSSTALGSGSHLGRLGSNPPTTWCQKWDPLFPRFDMAAKDAPKTSGTAAVSINGWLRPQQLRSRPAGIPKSATKSAADSISPRACATDSISPRASTS</sequence>
<dbReference type="Proteomes" id="UP000805193">
    <property type="component" value="Unassembled WGS sequence"/>
</dbReference>
<organism evidence="1 2">
    <name type="scientific">Ixodes persulcatus</name>
    <name type="common">Taiga tick</name>
    <dbReference type="NCBI Taxonomy" id="34615"/>
    <lineage>
        <taxon>Eukaryota</taxon>
        <taxon>Metazoa</taxon>
        <taxon>Ecdysozoa</taxon>
        <taxon>Arthropoda</taxon>
        <taxon>Chelicerata</taxon>
        <taxon>Arachnida</taxon>
        <taxon>Acari</taxon>
        <taxon>Parasitiformes</taxon>
        <taxon>Ixodida</taxon>
        <taxon>Ixodoidea</taxon>
        <taxon>Ixodidae</taxon>
        <taxon>Ixodinae</taxon>
        <taxon>Ixodes</taxon>
    </lineage>
</organism>